<keyword evidence="2" id="KW-1185">Reference proteome</keyword>
<dbReference type="AlphaFoldDB" id="G0NVD2"/>
<accession>G0NVD2</accession>
<sequence>MDLAFDDTSSTASVLEKGWKSARRFHNYNAVRHDPNLPPLDCPTQWAENFTNVENFLKALDSLRDNHTYLLNLLPALMNVPSNIKYHYEIWEEEFEHKKYTLHHHFSHGL</sequence>
<dbReference type="HOGENOM" id="CLU_2173210_0_0_1"/>
<proteinExistence type="predicted"/>
<dbReference type="EMBL" id="GL379956">
    <property type="protein sequence ID" value="EGT38318.1"/>
    <property type="molecule type" value="Genomic_DNA"/>
</dbReference>
<name>G0NVD2_CAEBE</name>
<dbReference type="InParanoid" id="G0NVD2"/>
<evidence type="ECO:0000313" key="1">
    <source>
        <dbReference type="EMBL" id="EGT38318.1"/>
    </source>
</evidence>
<protein>
    <submittedName>
        <fullName evidence="1">Uncharacterized protein</fullName>
    </submittedName>
</protein>
<dbReference type="eggNOG" id="ENOG502TIVS">
    <property type="taxonomic scope" value="Eukaryota"/>
</dbReference>
<gene>
    <name evidence="1" type="ORF">CAEBREN_23673</name>
</gene>
<dbReference type="Proteomes" id="UP000008068">
    <property type="component" value="Unassembled WGS sequence"/>
</dbReference>
<reference evidence="2" key="1">
    <citation type="submission" date="2011-07" db="EMBL/GenBank/DDBJ databases">
        <authorList>
            <consortium name="Caenorhabditis brenneri Sequencing and Analysis Consortium"/>
            <person name="Wilson R.K."/>
        </authorList>
    </citation>
    <scope>NUCLEOTIDE SEQUENCE [LARGE SCALE GENOMIC DNA]</scope>
    <source>
        <strain evidence="2">PB2801</strain>
    </source>
</reference>
<organism evidence="2">
    <name type="scientific">Caenorhabditis brenneri</name>
    <name type="common">Nematode worm</name>
    <dbReference type="NCBI Taxonomy" id="135651"/>
    <lineage>
        <taxon>Eukaryota</taxon>
        <taxon>Metazoa</taxon>
        <taxon>Ecdysozoa</taxon>
        <taxon>Nematoda</taxon>
        <taxon>Chromadorea</taxon>
        <taxon>Rhabditida</taxon>
        <taxon>Rhabditina</taxon>
        <taxon>Rhabditomorpha</taxon>
        <taxon>Rhabditoidea</taxon>
        <taxon>Rhabditidae</taxon>
        <taxon>Peloderinae</taxon>
        <taxon>Caenorhabditis</taxon>
    </lineage>
</organism>
<evidence type="ECO:0000313" key="2">
    <source>
        <dbReference type="Proteomes" id="UP000008068"/>
    </source>
</evidence>